<evidence type="ECO:0000313" key="2">
    <source>
        <dbReference type="EMBL" id="RUR79711.1"/>
    </source>
</evidence>
<dbReference type="InterPro" id="IPR037401">
    <property type="entry name" value="SnoaL-like"/>
</dbReference>
<keyword evidence="3" id="KW-1185">Reference proteome</keyword>
<dbReference type="EMBL" id="RSCJ01000012">
    <property type="protein sequence ID" value="RUR79711.1"/>
    <property type="molecule type" value="Genomic_DNA"/>
</dbReference>
<name>A0A3S1A487_CHLFR</name>
<dbReference type="AlphaFoldDB" id="A0A3S1A487"/>
<feature type="domain" description="SnoaL-like" evidence="1">
    <location>
        <begin position="24"/>
        <end position="119"/>
    </location>
</feature>
<dbReference type="CDD" id="cd00531">
    <property type="entry name" value="NTF2_like"/>
    <property type="match status" value="1"/>
</dbReference>
<organism evidence="2 3">
    <name type="scientific">Chlorogloeopsis fritschii PCC 6912</name>
    <dbReference type="NCBI Taxonomy" id="211165"/>
    <lineage>
        <taxon>Bacteria</taxon>
        <taxon>Bacillati</taxon>
        <taxon>Cyanobacteriota</taxon>
        <taxon>Cyanophyceae</taxon>
        <taxon>Nostocales</taxon>
        <taxon>Chlorogloeopsidaceae</taxon>
        <taxon>Chlorogloeopsis</taxon>
    </lineage>
</organism>
<dbReference type="Pfam" id="PF12680">
    <property type="entry name" value="SnoaL_2"/>
    <property type="match status" value="1"/>
</dbReference>
<dbReference type="Gene3D" id="3.10.450.50">
    <property type="match status" value="1"/>
</dbReference>
<comment type="caution">
    <text evidence="2">The sequence shown here is derived from an EMBL/GenBank/DDBJ whole genome shotgun (WGS) entry which is preliminary data.</text>
</comment>
<evidence type="ECO:0000259" key="1">
    <source>
        <dbReference type="Pfam" id="PF12680"/>
    </source>
</evidence>
<accession>A0A3S1A487</accession>
<dbReference type="OrthoDB" id="4772778at2"/>
<evidence type="ECO:0000313" key="3">
    <source>
        <dbReference type="Proteomes" id="UP000268857"/>
    </source>
</evidence>
<reference evidence="2 3" key="1">
    <citation type="journal article" date="2019" name="Genome Biol. Evol.">
        <title>Day and night: Metabolic profiles and evolutionary relationships of six axenic non-marine cyanobacteria.</title>
        <authorList>
            <person name="Will S.E."/>
            <person name="Henke P."/>
            <person name="Boedeker C."/>
            <person name="Huang S."/>
            <person name="Brinkmann H."/>
            <person name="Rohde M."/>
            <person name="Jarek M."/>
            <person name="Friedl T."/>
            <person name="Seufert S."/>
            <person name="Schumacher M."/>
            <person name="Overmann J."/>
            <person name="Neumann-Schaal M."/>
            <person name="Petersen J."/>
        </authorList>
    </citation>
    <scope>NUCLEOTIDE SEQUENCE [LARGE SCALE GENOMIC DNA]</scope>
    <source>
        <strain evidence="2 3">PCC 6912</strain>
    </source>
</reference>
<protein>
    <recommendedName>
        <fullName evidence="1">SnoaL-like domain-containing protein</fullName>
    </recommendedName>
</protein>
<proteinExistence type="predicted"/>
<dbReference type="RefSeq" id="WP_016877392.1">
    <property type="nucleotide sequence ID" value="NZ_AJLN01000051.1"/>
</dbReference>
<dbReference type="Proteomes" id="UP000268857">
    <property type="component" value="Unassembled WGS sequence"/>
</dbReference>
<dbReference type="InterPro" id="IPR032710">
    <property type="entry name" value="NTF2-like_dom_sf"/>
</dbReference>
<sequence length="135" mass="15568">MKLQNQSVYKYSIESKISLHSIVLNYYQLIDEQKINEVLNLFSETASYARCEEVFSGIKALENFYKNERKITGHHEIKNLWIIGRTAIVEGIFRGKGADGKPKKVSFADFFTFNDEGKVQNRRTYLMLGGSYVKA</sequence>
<dbReference type="SUPFAM" id="SSF54427">
    <property type="entry name" value="NTF2-like"/>
    <property type="match status" value="1"/>
</dbReference>
<gene>
    <name evidence="2" type="ORF">PCC6912_32470</name>
</gene>
<dbReference type="STRING" id="211165.GCA_000317285_01525"/>